<evidence type="ECO:0000313" key="2">
    <source>
        <dbReference type="Proteomes" id="UP000009045"/>
    </source>
</evidence>
<accession>F7X1A1</accession>
<dbReference type="Proteomes" id="UP000009045">
    <property type="component" value="Chromosome"/>
</dbReference>
<evidence type="ECO:0000313" key="1">
    <source>
        <dbReference type="EMBL" id="AEH78078.1"/>
    </source>
</evidence>
<dbReference type="AlphaFoldDB" id="F7X1A1"/>
<dbReference type="EMBL" id="CP001830">
    <property type="protein sequence ID" value="AEH78078.1"/>
    <property type="molecule type" value="Genomic_DNA"/>
</dbReference>
<proteinExistence type="predicted"/>
<reference evidence="1 2" key="1">
    <citation type="journal article" date="2011" name="J. Biotechnol.">
        <title>The complete genome sequence of the dominant Sinorhizobium meliloti field isolate SM11 extends the S. meliloti pan-genome.</title>
        <authorList>
            <person name="Schneiker-Bekel S."/>
            <person name="Wibberg D."/>
            <person name="Bekel T."/>
            <person name="Blom J."/>
            <person name="Linke B."/>
            <person name="Neuweger H."/>
            <person name="Stiens M."/>
            <person name="Vorholter F.J."/>
            <person name="Weidner S."/>
            <person name="Goesmann A."/>
            <person name="Puhler A."/>
            <person name="Schluter A."/>
        </authorList>
    </citation>
    <scope>NUCLEOTIDE SEQUENCE [LARGE SCALE GENOMIC DNA]</scope>
    <source>
        <strain evidence="1 2">SM11</strain>
    </source>
</reference>
<protein>
    <submittedName>
        <fullName evidence="1">Uncharacterized protein</fullName>
    </submittedName>
</protein>
<gene>
    <name evidence="1" type="ordered locus">SM11_chr0799</name>
</gene>
<dbReference type="KEGG" id="smx:SM11_chr0799"/>
<name>F7X1A1_SINMM</name>
<dbReference type="HOGENOM" id="CLU_2957479_0_0_5"/>
<organism evidence="1 2">
    <name type="scientific">Sinorhizobium meliloti (strain SM11)</name>
    <dbReference type="NCBI Taxonomy" id="707241"/>
    <lineage>
        <taxon>Bacteria</taxon>
        <taxon>Pseudomonadati</taxon>
        <taxon>Pseudomonadota</taxon>
        <taxon>Alphaproteobacteria</taxon>
        <taxon>Hyphomicrobiales</taxon>
        <taxon>Rhizobiaceae</taxon>
        <taxon>Sinorhizobium/Ensifer group</taxon>
        <taxon>Sinorhizobium</taxon>
    </lineage>
</organism>
<sequence length="70" mass="7576">MMECDFKIMCSFSSSLERSLPHAIADHSGHCDGDAAGAARFGSAFLDFEEQVPARLFGRRALLSEPGNRG</sequence>